<evidence type="ECO:0000313" key="2">
    <source>
        <dbReference type="Proteomes" id="UP000555103"/>
    </source>
</evidence>
<sequence>MKNIILYLVCLTIVNFACKTNKIDYNQLSGTFAYINEKENFGYEYLLNLYPDQTFKFAQKYNETNPVCEGRWVINNIDELMLYCSDKESIEIILSRGYMHHREFNLLILNRDEIKMDSIIMRRISK</sequence>
<organism evidence="1 2">
    <name type="scientific">Dysgonomonas hofstadii</name>
    <dbReference type="NCBI Taxonomy" id="637886"/>
    <lineage>
        <taxon>Bacteria</taxon>
        <taxon>Pseudomonadati</taxon>
        <taxon>Bacteroidota</taxon>
        <taxon>Bacteroidia</taxon>
        <taxon>Bacteroidales</taxon>
        <taxon>Dysgonomonadaceae</taxon>
        <taxon>Dysgonomonas</taxon>
    </lineage>
</organism>
<evidence type="ECO:0000313" key="1">
    <source>
        <dbReference type="EMBL" id="MBB4038355.1"/>
    </source>
</evidence>
<name>A0A840D0A0_9BACT</name>
<dbReference type="AlphaFoldDB" id="A0A840D0A0"/>
<gene>
    <name evidence="1" type="ORF">GGR21_004294</name>
</gene>
<keyword evidence="2" id="KW-1185">Reference proteome</keyword>
<dbReference type="EMBL" id="JACIEP010000035">
    <property type="protein sequence ID" value="MBB4038355.1"/>
    <property type="molecule type" value="Genomic_DNA"/>
</dbReference>
<dbReference type="Proteomes" id="UP000555103">
    <property type="component" value="Unassembled WGS sequence"/>
</dbReference>
<accession>A0A840D0A0</accession>
<proteinExistence type="predicted"/>
<protein>
    <submittedName>
        <fullName evidence="1">Uncharacterized protein</fullName>
    </submittedName>
</protein>
<dbReference type="RefSeq" id="WP_183309136.1">
    <property type="nucleotide sequence ID" value="NZ_JACIEP010000035.1"/>
</dbReference>
<comment type="caution">
    <text evidence="1">The sequence shown here is derived from an EMBL/GenBank/DDBJ whole genome shotgun (WGS) entry which is preliminary data.</text>
</comment>
<reference evidence="1 2" key="1">
    <citation type="submission" date="2020-08" db="EMBL/GenBank/DDBJ databases">
        <title>Genomic Encyclopedia of Type Strains, Phase IV (KMG-IV): sequencing the most valuable type-strain genomes for metagenomic binning, comparative biology and taxonomic classification.</title>
        <authorList>
            <person name="Goeker M."/>
        </authorList>
    </citation>
    <scope>NUCLEOTIDE SEQUENCE [LARGE SCALE GENOMIC DNA]</scope>
    <source>
        <strain evidence="1 2">DSM 104969</strain>
    </source>
</reference>